<gene>
    <name evidence="1" type="ORF">NVI5450_1365</name>
</gene>
<proteinExistence type="predicted"/>
<protein>
    <submittedName>
        <fullName evidence="1">Conserved domain protein</fullName>
    </submittedName>
</protein>
<name>A0A1K9Z7V5_9GAMM</name>
<organism evidence="1 2">
    <name type="scientific">Moritella viscosa</name>
    <dbReference type="NCBI Taxonomy" id="80854"/>
    <lineage>
        <taxon>Bacteria</taxon>
        <taxon>Pseudomonadati</taxon>
        <taxon>Pseudomonadota</taxon>
        <taxon>Gammaproteobacteria</taxon>
        <taxon>Alteromonadales</taxon>
        <taxon>Moritellaceae</taxon>
        <taxon>Moritella</taxon>
    </lineage>
</organism>
<reference evidence="1 2" key="1">
    <citation type="submission" date="2016-11" db="EMBL/GenBank/DDBJ databases">
        <authorList>
            <person name="Jaros S."/>
            <person name="Januszkiewicz K."/>
            <person name="Wedrychowicz H."/>
        </authorList>
    </citation>
    <scope>NUCLEOTIDE SEQUENCE [LARGE SCALE GENOMIC DNA]</scope>
    <source>
        <strain evidence="1">NVI 5450</strain>
    </source>
</reference>
<accession>A0A1K9Z7V5</accession>
<evidence type="ECO:0000313" key="1">
    <source>
        <dbReference type="EMBL" id="SGY92482.1"/>
    </source>
</evidence>
<dbReference type="AntiFam" id="ANF00270">
    <property type="entry name" value="Translation of CRISPR region"/>
</dbReference>
<evidence type="ECO:0000313" key="2">
    <source>
        <dbReference type="Proteomes" id="UP000183794"/>
    </source>
</evidence>
<dbReference type="EMBL" id="FPLD01000043">
    <property type="protein sequence ID" value="SGY92482.1"/>
    <property type="molecule type" value="Genomic_DNA"/>
</dbReference>
<dbReference type="AlphaFoldDB" id="A0A1K9Z7V5"/>
<sequence length="39" mass="4332">MPIYAISVTFLSCLYGSELASGQWIRIAIFLSCLYGSEQ</sequence>
<dbReference type="Proteomes" id="UP000183794">
    <property type="component" value="Unassembled WGS sequence"/>
</dbReference>